<feature type="domain" description="DUF1990" evidence="1">
    <location>
        <begin position="45"/>
        <end position="193"/>
    </location>
</feature>
<keyword evidence="3" id="KW-1185">Reference proteome</keyword>
<evidence type="ECO:0000259" key="1">
    <source>
        <dbReference type="Pfam" id="PF09348"/>
    </source>
</evidence>
<sequence>MEFLCWNRPSREDQKKCLDKCGTFNYDTEYRGATAYSLKQDTQLTKRGFFVNHSRVLVGSGSAAFEKGKKALQTWRHFSLNWTFVDPKSRIGVGEKFCVCVKEFLPWVMMPLQVLYVNDQTKNKDKGMMASFSFGSGTLQGHLLAGEERFSISLDENDKVWYEILSISKPAHFLSFVGYPYVLLRQKSFAHQSNVKNAFLHGHLTEEVYMRSPLDRFILTFIIMCDCVLFA</sequence>
<dbReference type="PANTHER" id="PTHR34202:SF1">
    <property type="entry name" value="UPF0548 PROTEIN"/>
    <property type="match status" value="1"/>
</dbReference>
<protein>
    <recommendedName>
        <fullName evidence="1">DUF1990 domain-containing protein</fullName>
    </recommendedName>
</protein>
<reference evidence="2" key="1">
    <citation type="submission" date="2022-07" db="EMBL/GenBank/DDBJ databases">
        <authorList>
            <person name="Macas J."/>
            <person name="Novak P."/>
            <person name="Neumann P."/>
        </authorList>
    </citation>
    <scope>NUCLEOTIDE SEQUENCE</scope>
</reference>
<dbReference type="AlphaFoldDB" id="A0A9P0Z7D1"/>
<name>A0A9P0Z7D1_CUSEU</name>
<comment type="caution">
    <text evidence="2">The sequence shown here is derived from an EMBL/GenBank/DDBJ whole genome shotgun (WGS) entry which is preliminary data.</text>
</comment>
<dbReference type="InterPro" id="IPR018960">
    <property type="entry name" value="DUF1990"/>
</dbReference>
<organism evidence="2 3">
    <name type="scientific">Cuscuta europaea</name>
    <name type="common">European dodder</name>
    <dbReference type="NCBI Taxonomy" id="41803"/>
    <lineage>
        <taxon>Eukaryota</taxon>
        <taxon>Viridiplantae</taxon>
        <taxon>Streptophyta</taxon>
        <taxon>Embryophyta</taxon>
        <taxon>Tracheophyta</taxon>
        <taxon>Spermatophyta</taxon>
        <taxon>Magnoliopsida</taxon>
        <taxon>eudicotyledons</taxon>
        <taxon>Gunneridae</taxon>
        <taxon>Pentapetalae</taxon>
        <taxon>asterids</taxon>
        <taxon>lamiids</taxon>
        <taxon>Solanales</taxon>
        <taxon>Convolvulaceae</taxon>
        <taxon>Cuscuteae</taxon>
        <taxon>Cuscuta</taxon>
        <taxon>Cuscuta subgen. Cuscuta</taxon>
    </lineage>
</organism>
<dbReference type="Proteomes" id="UP001152484">
    <property type="component" value="Unassembled WGS sequence"/>
</dbReference>
<dbReference type="OrthoDB" id="46304at2759"/>
<gene>
    <name evidence="2" type="ORF">CEURO_LOCUS10963</name>
</gene>
<evidence type="ECO:0000313" key="2">
    <source>
        <dbReference type="EMBL" id="CAH9089691.1"/>
    </source>
</evidence>
<proteinExistence type="predicted"/>
<dbReference type="EMBL" id="CAMAPE010000021">
    <property type="protein sequence ID" value="CAH9089691.1"/>
    <property type="molecule type" value="Genomic_DNA"/>
</dbReference>
<accession>A0A9P0Z7D1</accession>
<evidence type="ECO:0000313" key="3">
    <source>
        <dbReference type="Proteomes" id="UP001152484"/>
    </source>
</evidence>
<dbReference type="PANTHER" id="PTHR34202">
    <property type="entry name" value="UPF0548 PROTEIN"/>
    <property type="match status" value="1"/>
</dbReference>
<dbReference type="Pfam" id="PF09348">
    <property type="entry name" value="DUF1990"/>
    <property type="match status" value="1"/>
</dbReference>